<dbReference type="EMBL" id="LCTW02000121">
    <property type="protein sequence ID" value="KXX78396.1"/>
    <property type="molecule type" value="Genomic_DNA"/>
</dbReference>
<dbReference type="Pfam" id="PF06985">
    <property type="entry name" value="HET"/>
    <property type="match status" value="1"/>
</dbReference>
<dbReference type="PANTHER" id="PTHR24148">
    <property type="entry name" value="ANKYRIN REPEAT DOMAIN-CONTAINING PROTEIN 39 HOMOLOG-RELATED"/>
    <property type="match status" value="1"/>
</dbReference>
<evidence type="ECO:0000259" key="1">
    <source>
        <dbReference type="Pfam" id="PF06985"/>
    </source>
</evidence>
<reference evidence="2 3" key="1">
    <citation type="journal article" date="2016" name="Genome Announc.">
        <title>Genome Sequence of Madurella mycetomatis mm55, Isolated from a Human Mycetoma Case in Sudan.</title>
        <authorList>
            <person name="Smit S."/>
            <person name="Derks M.F."/>
            <person name="Bervoets S."/>
            <person name="Fahal A."/>
            <person name="van Leeuwen W."/>
            <person name="van Belkum A."/>
            <person name="van de Sande W.W."/>
        </authorList>
    </citation>
    <scope>NUCLEOTIDE SEQUENCE [LARGE SCALE GENOMIC DNA]</scope>
    <source>
        <strain evidence="3">mm55</strain>
    </source>
</reference>
<organism evidence="2 3">
    <name type="scientific">Madurella mycetomatis</name>
    <dbReference type="NCBI Taxonomy" id="100816"/>
    <lineage>
        <taxon>Eukaryota</taxon>
        <taxon>Fungi</taxon>
        <taxon>Dikarya</taxon>
        <taxon>Ascomycota</taxon>
        <taxon>Pezizomycotina</taxon>
        <taxon>Sordariomycetes</taxon>
        <taxon>Sordariomycetidae</taxon>
        <taxon>Sordariales</taxon>
        <taxon>Sordariales incertae sedis</taxon>
        <taxon>Madurella</taxon>
    </lineage>
</organism>
<dbReference type="Proteomes" id="UP000078237">
    <property type="component" value="Unassembled WGS sequence"/>
</dbReference>
<keyword evidence="3" id="KW-1185">Reference proteome</keyword>
<dbReference type="PANTHER" id="PTHR24148:SF64">
    <property type="entry name" value="HETEROKARYON INCOMPATIBILITY DOMAIN-CONTAINING PROTEIN"/>
    <property type="match status" value="1"/>
</dbReference>
<feature type="domain" description="Heterokaryon incompatibility" evidence="1">
    <location>
        <begin position="58"/>
        <end position="247"/>
    </location>
</feature>
<dbReference type="AlphaFoldDB" id="A0A175W3X2"/>
<dbReference type="VEuPathDB" id="FungiDB:MMYC01_205892"/>
<dbReference type="STRING" id="100816.A0A175W3X2"/>
<dbReference type="InterPro" id="IPR052895">
    <property type="entry name" value="HetReg/Transcr_Mod"/>
</dbReference>
<evidence type="ECO:0000313" key="3">
    <source>
        <dbReference type="Proteomes" id="UP000078237"/>
    </source>
</evidence>
<protein>
    <submittedName>
        <fullName evidence="2">Heterokaryon incompatibility protein 6, OR allele</fullName>
    </submittedName>
</protein>
<proteinExistence type="predicted"/>
<gene>
    <name evidence="2" type="ORF">MMYC01_205892</name>
</gene>
<accession>A0A175W3X2</accession>
<dbReference type="InterPro" id="IPR010730">
    <property type="entry name" value="HET"/>
</dbReference>
<evidence type="ECO:0000313" key="2">
    <source>
        <dbReference type="EMBL" id="KXX78396.1"/>
    </source>
</evidence>
<comment type="caution">
    <text evidence="2">The sequence shown here is derived from an EMBL/GenBank/DDBJ whole genome shotgun (WGS) entry which is preliminary data.</text>
</comment>
<sequence>MATTTPFQYTSRLAAGEIRLLSLIRSTNPDSPLRFRLSTTRLSAETPDTPSPPPPPPYIALSYVWGSEDDPLPILILQEGSDNMPPAQLLITRNLHSALHHLSRHELPSLPIWADAVCINQSDAVEKTSQIARMADVYRRAERVIVFLGETSPTVDRVVPQLDRVGRKVYAAGAMMLKEADLVRWPSFEGCEWREEKVEVRKRLEAIIDGERGGLMPVLGRKPGVDCNAALDLFHRPWFARAWVVQEICMASAERDGVVVFAVGGTRIIWEQLWGGHMFLVLWLLKEGKAIGDAETLVGKLLKLGVFIRRTRMIPRGFSSRASATLGMRKKFLQGDLNRSLKSLLTILYTGDMSNPLGCKYPEDKIGAIRSLANDGDFLDAVLKPGVSWQAVYVSLARELYRRGNLDFLSLCRQRSPTLPSWVTDWSHQQRPPWLGYKTGDASQLFDAGKGTAAQVYDDESDDKILCLRGFIVDTIQEVGSEWTSHLDEAFNWESAKLRIIEIDRFRSLSRRYSPAETAAARWRIIVADREANDLGQNVRATEAARESFAKPPGS</sequence>
<name>A0A175W3X2_9PEZI</name>
<dbReference type="OrthoDB" id="4587016at2759"/>